<evidence type="ECO:0000313" key="5">
    <source>
        <dbReference type="Proteomes" id="UP001186944"/>
    </source>
</evidence>
<dbReference type="EMBL" id="VSWD01000013">
    <property type="protein sequence ID" value="KAK3085136.1"/>
    <property type="molecule type" value="Genomic_DNA"/>
</dbReference>
<dbReference type="AlphaFoldDB" id="A0AA88XLQ5"/>
<organism evidence="4 5">
    <name type="scientific">Pinctada imbricata</name>
    <name type="common">Atlantic pearl-oyster</name>
    <name type="synonym">Pinctada martensii</name>
    <dbReference type="NCBI Taxonomy" id="66713"/>
    <lineage>
        <taxon>Eukaryota</taxon>
        <taxon>Metazoa</taxon>
        <taxon>Spiralia</taxon>
        <taxon>Lophotrochozoa</taxon>
        <taxon>Mollusca</taxon>
        <taxon>Bivalvia</taxon>
        <taxon>Autobranchia</taxon>
        <taxon>Pteriomorphia</taxon>
        <taxon>Pterioida</taxon>
        <taxon>Pterioidea</taxon>
        <taxon>Pteriidae</taxon>
        <taxon>Pinctada</taxon>
    </lineage>
</organism>
<keyword evidence="1" id="KW-0862">Zinc</keyword>
<gene>
    <name evidence="4" type="ORF">FSP39_024966</name>
</gene>
<accession>A0AA88XLQ5</accession>
<dbReference type="PANTHER" id="PTHR25462">
    <property type="entry name" value="BONUS, ISOFORM C-RELATED"/>
    <property type="match status" value="1"/>
</dbReference>
<keyword evidence="2" id="KW-0175">Coiled coil</keyword>
<reference evidence="4" key="1">
    <citation type="submission" date="2019-08" db="EMBL/GenBank/DDBJ databases">
        <title>The improved chromosome-level genome for the pearl oyster Pinctada fucata martensii using PacBio sequencing and Hi-C.</title>
        <authorList>
            <person name="Zheng Z."/>
        </authorList>
    </citation>
    <scope>NUCLEOTIDE SEQUENCE</scope>
    <source>
        <strain evidence="4">ZZ-2019</strain>
        <tissue evidence="4">Adductor muscle</tissue>
    </source>
</reference>
<evidence type="ECO:0000259" key="3">
    <source>
        <dbReference type="PROSITE" id="PS50119"/>
    </source>
</evidence>
<feature type="domain" description="B box-type" evidence="3">
    <location>
        <begin position="13"/>
        <end position="60"/>
    </location>
</feature>
<dbReference type="SUPFAM" id="SSF57845">
    <property type="entry name" value="B-box zinc-binding domain"/>
    <property type="match status" value="1"/>
</dbReference>
<dbReference type="InterPro" id="IPR047153">
    <property type="entry name" value="TRIM45/56/19-like"/>
</dbReference>
<evidence type="ECO:0000313" key="4">
    <source>
        <dbReference type="EMBL" id="KAK3085136.1"/>
    </source>
</evidence>
<dbReference type="Pfam" id="PF00643">
    <property type="entry name" value="zf-B_box"/>
    <property type="match status" value="1"/>
</dbReference>
<evidence type="ECO:0000256" key="1">
    <source>
        <dbReference type="PROSITE-ProRule" id="PRU00024"/>
    </source>
</evidence>
<keyword evidence="5" id="KW-1185">Reference proteome</keyword>
<dbReference type="GO" id="GO:0008270">
    <property type="term" value="F:zinc ion binding"/>
    <property type="evidence" value="ECO:0007669"/>
    <property type="project" value="UniProtKB-KW"/>
</dbReference>
<dbReference type="PROSITE" id="PS50119">
    <property type="entry name" value="ZF_BBOX"/>
    <property type="match status" value="2"/>
</dbReference>
<feature type="domain" description="B box-type" evidence="3">
    <location>
        <begin position="68"/>
        <end position="108"/>
    </location>
</feature>
<keyword evidence="1" id="KW-0479">Metal-binding</keyword>
<sequence length="201" mass="23181">MSLSKEEGLVHAQTAVSCNLCESEAPGEHYCHDCKHTLCSQCELIHSKLPSTKGHKIVLRTQIHDIDTRTLTCEEHGEDVTYHCEKCKIPICGKCVTTHHRGHELSDLDVLFQRNADILQNYISKMQADVLPGLNKKVEETRKARDCYEKKVDQVQKEMEEENLALHKQLDKIQRERLKKTIEIKESDLLVFDKACNRNQF</sequence>
<dbReference type="SMART" id="SM00336">
    <property type="entry name" value="BBOX"/>
    <property type="match status" value="2"/>
</dbReference>
<dbReference type="InterPro" id="IPR000315">
    <property type="entry name" value="Znf_B-box"/>
</dbReference>
<keyword evidence="1" id="KW-0863">Zinc-finger</keyword>
<dbReference type="PROSITE" id="PS51257">
    <property type="entry name" value="PROKAR_LIPOPROTEIN"/>
    <property type="match status" value="1"/>
</dbReference>
<evidence type="ECO:0000256" key="2">
    <source>
        <dbReference type="SAM" id="Coils"/>
    </source>
</evidence>
<dbReference type="Proteomes" id="UP001186944">
    <property type="component" value="Unassembled WGS sequence"/>
</dbReference>
<name>A0AA88XLQ5_PINIB</name>
<protein>
    <recommendedName>
        <fullName evidence="3">B box-type domain-containing protein</fullName>
    </recommendedName>
</protein>
<dbReference type="Gene3D" id="3.30.160.60">
    <property type="entry name" value="Classic Zinc Finger"/>
    <property type="match status" value="1"/>
</dbReference>
<comment type="caution">
    <text evidence="4">The sequence shown here is derived from an EMBL/GenBank/DDBJ whole genome shotgun (WGS) entry which is preliminary data.</text>
</comment>
<dbReference type="PANTHER" id="PTHR25462:SF296">
    <property type="entry name" value="MEIOTIC P26, ISOFORM F"/>
    <property type="match status" value="1"/>
</dbReference>
<feature type="coiled-coil region" evidence="2">
    <location>
        <begin position="138"/>
        <end position="176"/>
    </location>
</feature>
<proteinExistence type="predicted"/>